<dbReference type="RefSeq" id="WP_264983846.1">
    <property type="nucleotide sequence ID" value="NZ_AP026708.1"/>
</dbReference>
<protein>
    <submittedName>
        <fullName evidence="2">Transcriptional regulator</fullName>
    </submittedName>
</protein>
<dbReference type="Pfam" id="PF01381">
    <property type="entry name" value="HTH_3"/>
    <property type="match status" value="1"/>
</dbReference>
<feature type="domain" description="HTH cro/C1-type" evidence="1">
    <location>
        <begin position="24"/>
        <end position="55"/>
    </location>
</feature>
<dbReference type="SUPFAM" id="SSF47413">
    <property type="entry name" value="lambda repressor-like DNA-binding domains"/>
    <property type="match status" value="1"/>
</dbReference>
<dbReference type="Proteomes" id="UP001061361">
    <property type="component" value="Chromosome"/>
</dbReference>
<gene>
    <name evidence="2" type="ORF">JCM14722_13310</name>
</gene>
<dbReference type="PROSITE" id="PS50943">
    <property type="entry name" value="HTH_CROC1"/>
    <property type="match status" value="1"/>
</dbReference>
<dbReference type="InterPro" id="IPR010982">
    <property type="entry name" value="Lambda_DNA-bd_dom_sf"/>
</dbReference>
<dbReference type="InterPro" id="IPR001387">
    <property type="entry name" value="Cro/C1-type_HTH"/>
</dbReference>
<evidence type="ECO:0000313" key="3">
    <source>
        <dbReference type="Proteomes" id="UP001061361"/>
    </source>
</evidence>
<dbReference type="SMART" id="SM00530">
    <property type="entry name" value="HTH_XRE"/>
    <property type="match status" value="1"/>
</dbReference>
<evidence type="ECO:0000259" key="1">
    <source>
        <dbReference type="PROSITE" id="PS50943"/>
    </source>
</evidence>
<sequence length="112" mass="12465">MSKLSVRTYSRYSGEAVRLLGKMIRSGRKERGLTTQDLADRAGVSRSMLQRIERGVPTVGIGSVFEVAAIVGVKLFDADGRGLERLSRQVDDRLALLPKSVRSRDREVIDDF</sequence>
<accession>A0ABM8AQU2</accession>
<dbReference type="CDD" id="cd00093">
    <property type="entry name" value="HTH_XRE"/>
    <property type="match status" value="1"/>
</dbReference>
<dbReference type="Gene3D" id="1.10.260.40">
    <property type="entry name" value="lambda repressor-like DNA-binding domains"/>
    <property type="match status" value="1"/>
</dbReference>
<proteinExistence type="predicted"/>
<reference evidence="2" key="1">
    <citation type="submission" date="2022-08" db="EMBL/GenBank/DDBJ databases">
        <title>Genome Sequence of the sulphate-reducing bacterium, Pseudodesulfovibrio portus JCM14722.</title>
        <authorList>
            <person name="Kondo R."/>
            <person name="Kataoka T."/>
        </authorList>
    </citation>
    <scope>NUCLEOTIDE SEQUENCE</scope>
    <source>
        <strain evidence="2">JCM 14722</strain>
    </source>
</reference>
<name>A0ABM8AQU2_9BACT</name>
<dbReference type="EMBL" id="AP026708">
    <property type="protein sequence ID" value="BDQ33789.1"/>
    <property type="molecule type" value="Genomic_DNA"/>
</dbReference>
<organism evidence="2 3">
    <name type="scientific">Pseudodesulfovibrio portus</name>
    <dbReference type="NCBI Taxonomy" id="231439"/>
    <lineage>
        <taxon>Bacteria</taxon>
        <taxon>Pseudomonadati</taxon>
        <taxon>Thermodesulfobacteriota</taxon>
        <taxon>Desulfovibrionia</taxon>
        <taxon>Desulfovibrionales</taxon>
        <taxon>Desulfovibrionaceae</taxon>
    </lineage>
</organism>
<evidence type="ECO:0000313" key="2">
    <source>
        <dbReference type="EMBL" id="BDQ33789.1"/>
    </source>
</evidence>
<keyword evidence="3" id="KW-1185">Reference proteome</keyword>